<dbReference type="Proteomes" id="UP000179807">
    <property type="component" value="Unassembled WGS sequence"/>
</dbReference>
<feature type="region of interest" description="Disordered" evidence="9">
    <location>
        <begin position="305"/>
        <end position="513"/>
    </location>
</feature>
<dbReference type="OrthoDB" id="248923at2759"/>
<keyword evidence="12" id="KW-1185">Reference proteome</keyword>
<evidence type="ECO:0000256" key="8">
    <source>
        <dbReference type="ARBA" id="ARBA00048679"/>
    </source>
</evidence>
<dbReference type="RefSeq" id="XP_068359784.1">
    <property type="nucleotide sequence ID" value="XM_068504242.1"/>
</dbReference>
<dbReference type="GeneID" id="94838946"/>
<dbReference type="PROSITE" id="PS50011">
    <property type="entry name" value="PROTEIN_KINASE_DOM"/>
    <property type="match status" value="1"/>
</dbReference>
<feature type="compositionally biased region" description="Low complexity" evidence="9">
    <location>
        <begin position="359"/>
        <end position="383"/>
    </location>
</feature>
<feature type="compositionally biased region" description="Basic and acidic residues" evidence="9">
    <location>
        <begin position="496"/>
        <end position="513"/>
    </location>
</feature>
<feature type="compositionally biased region" description="Low complexity" evidence="9">
    <location>
        <begin position="312"/>
        <end position="343"/>
    </location>
</feature>
<dbReference type="EMBL" id="MLAK01000719">
    <property type="protein sequence ID" value="OHT06648.1"/>
    <property type="molecule type" value="Genomic_DNA"/>
</dbReference>
<evidence type="ECO:0000256" key="9">
    <source>
        <dbReference type="SAM" id="MobiDB-lite"/>
    </source>
</evidence>
<dbReference type="SMART" id="SM00220">
    <property type="entry name" value="S_TKc"/>
    <property type="match status" value="1"/>
</dbReference>
<dbReference type="SUPFAM" id="SSF56112">
    <property type="entry name" value="Protein kinase-like (PK-like)"/>
    <property type="match status" value="1"/>
</dbReference>
<dbReference type="GO" id="GO:0004674">
    <property type="term" value="F:protein serine/threonine kinase activity"/>
    <property type="evidence" value="ECO:0007669"/>
    <property type="project" value="UniProtKB-KW"/>
</dbReference>
<protein>
    <recommendedName>
        <fullName evidence="1">non-specific serine/threonine protein kinase</fullName>
        <ecNumber evidence="1">2.7.11.1</ecNumber>
    </recommendedName>
</protein>
<feature type="compositionally biased region" description="Polar residues" evidence="9">
    <location>
        <begin position="384"/>
        <end position="401"/>
    </location>
</feature>
<keyword evidence="6" id="KW-0067">ATP-binding</keyword>
<feature type="domain" description="Protein kinase" evidence="10">
    <location>
        <begin position="33"/>
        <end position="298"/>
    </location>
</feature>
<comment type="caution">
    <text evidence="11">The sequence shown here is derived from an EMBL/GenBank/DDBJ whole genome shotgun (WGS) entry which is preliminary data.</text>
</comment>
<name>A0A1J4K6X5_9EUKA</name>
<dbReference type="InterPro" id="IPR011009">
    <property type="entry name" value="Kinase-like_dom_sf"/>
</dbReference>
<sequence length="723" mass="81395">MKSINKFITNVTSGVAGGGGLTGQSFTINGHNIIVGDKIADGGYGIIYSCTDSSGKKYALKALQAPDQEHYDAIIQEFQIHKKCANHPNIVQVFGMSSNQSTRQALILMEFCTDDLIKHINAVFHQGFDDQTIVEIFTSICEAVNHVHSQNPPIIHRDLKPENVLRNDGKWKLCDFGSAITRVYTLETNSERNEASDDLEKNTTALYRAPEMCDLYRRQKIDTKADVWALGCILYKLCTFKDAFGEGNNLQILNMKYSWPPNKKVNQKFKDIVTYIFNTDPSERPTARDVLGELQRQFPNWVNQKWQQSKIQSHSPSSQNNQQNQPQQQQSQQTFNPFNQQNSGPSLQPQQQFSLFDRQNQPQQSFNPFQQQQQPQQQANPFQSGNNSNTYDPFAQLQQKAPSIPNDPFAQAGPPTPIAPQNDPFNQPNLPPPKLNQPPQQNGGTFDPFEMAVRQAQQNQTSTQQQQSKSPQSSTTSTLVTVNHSNQPQQPVSNHTEFDELGSKNRFDPHRAENDMDNFIKDCLTLQTEFEMNSVFFGVSANYPASPFFIKLMHQSGTKISRVILSLPDVGGPLGGVLKSRKSFHSRFPQFEGNFALTSFLREHKANPVPIGQPPICADAVKELLTHLDKALSYLRSSPIQAAGEEAFVVYQTTAFILARLKQSKINEGYTVNTAIPLFKNFHTSFKKAFSFVKPPMKFHEEPFDFNDEKFLKAIRPPASIGV</sequence>
<comment type="catalytic activity">
    <reaction evidence="7">
        <text>L-threonyl-[protein] + ATP = O-phospho-L-threonyl-[protein] + ADP + H(+)</text>
        <dbReference type="Rhea" id="RHEA:46608"/>
        <dbReference type="Rhea" id="RHEA-COMP:11060"/>
        <dbReference type="Rhea" id="RHEA-COMP:11605"/>
        <dbReference type="ChEBI" id="CHEBI:15378"/>
        <dbReference type="ChEBI" id="CHEBI:30013"/>
        <dbReference type="ChEBI" id="CHEBI:30616"/>
        <dbReference type="ChEBI" id="CHEBI:61977"/>
        <dbReference type="ChEBI" id="CHEBI:456216"/>
        <dbReference type="EC" id="2.7.11.1"/>
    </reaction>
</comment>
<organism evidence="11 12">
    <name type="scientific">Tritrichomonas foetus</name>
    <dbReference type="NCBI Taxonomy" id="1144522"/>
    <lineage>
        <taxon>Eukaryota</taxon>
        <taxon>Metamonada</taxon>
        <taxon>Parabasalia</taxon>
        <taxon>Tritrichomonadida</taxon>
        <taxon>Tritrichomonadidae</taxon>
        <taxon>Tritrichomonas</taxon>
    </lineage>
</organism>
<evidence type="ECO:0000256" key="5">
    <source>
        <dbReference type="ARBA" id="ARBA00022777"/>
    </source>
</evidence>
<keyword evidence="3" id="KW-0808">Transferase</keyword>
<accession>A0A1J4K6X5</accession>
<evidence type="ECO:0000256" key="6">
    <source>
        <dbReference type="ARBA" id="ARBA00022840"/>
    </source>
</evidence>
<feature type="compositionally biased region" description="Polar residues" evidence="9">
    <location>
        <begin position="479"/>
        <end position="495"/>
    </location>
</feature>
<evidence type="ECO:0000256" key="3">
    <source>
        <dbReference type="ARBA" id="ARBA00022679"/>
    </source>
</evidence>
<evidence type="ECO:0000256" key="4">
    <source>
        <dbReference type="ARBA" id="ARBA00022741"/>
    </source>
</evidence>
<dbReference type="InterPro" id="IPR000719">
    <property type="entry name" value="Prot_kinase_dom"/>
</dbReference>
<dbReference type="PANTHER" id="PTHR22967:SF57">
    <property type="entry name" value="AUXILIN, ISOFORM A-RELATED"/>
    <property type="match status" value="1"/>
</dbReference>
<dbReference type="EC" id="2.7.11.1" evidence="1"/>
<evidence type="ECO:0000313" key="12">
    <source>
        <dbReference type="Proteomes" id="UP000179807"/>
    </source>
</evidence>
<feature type="compositionally biased region" description="Low complexity" evidence="9">
    <location>
        <begin position="455"/>
        <end position="478"/>
    </location>
</feature>
<dbReference type="GO" id="GO:0005524">
    <property type="term" value="F:ATP binding"/>
    <property type="evidence" value="ECO:0007669"/>
    <property type="project" value="UniProtKB-KW"/>
</dbReference>
<keyword evidence="5 11" id="KW-0418">Kinase</keyword>
<comment type="catalytic activity">
    <reaction evidence="8">
        <text>L-seryl-[protein] + ATP = O-phospho-L-seryl-[protein] + ADP + H(+)</text>
        <dbReference type="Rhea" id="RHEA:17989"/>
        <dbReference type="Rhea" id="RHEA-COMP:9863"/>
        <dbReference type="Rhea" id="RHEA-COMP:11604"/>
        <dbReference type="ChEBI" id="CHEBI:15378"/>
        <dbReference type="ChEBI" id="CHEBI:29999"/>
        <dbReference type="ChEBI" id="CHEBI:30616"/>
        <dbReference type="ChEBI" id="CHEBI:83421"/>
        <dbReference type="ChEBI" id="CHEBI:456216"/>
        <dbReference type="EC" id="2.7.11.1"/>
    </reaction>
</comment>
<evidence type="ECO:0000256" key="7">
    <source>
        <dbReference type="ARBA" id="ARBA00047899"/>
    </source>
</evidence>
<evidence type="ECO:0000313" key="11">
    <source>
        <dbReference type="EMBL" id="OHT06648.1"/>
    </source>
</evidence>
<dbReference type="Gene3D" id="1.10.510.10">
    <property type="entry name" value="Transferase(Phosphotransferase) domain 1"/>
    <property type="match status" value="1"/>
</dbReference>
<proteinExistence type="predicted"/>
<gene>
    <name evidence="11" type="ORF">TRFO_25259</name>
</gene>
<dbReference type="AlphaFoldDB" id="A0A1J4K6X5"/>
<evidence type="ECO:0000256" key="1">
    <source>
        <dbReference type="ARBA" id="ARBA00012513"/>
    </source>
</evidence>
<feature type="compositionally biased region" description="Polar residues" evidence="9">
    <location>
        <begin position="344"/>
        <end position="358"/>
    </location>
</feature>
<dbReference type="GO" id="GO:0005737">
    <property type="term" value="C:cytoplasm"/>
    <property type="evidence" value="ECO:0007669"/>
    <property type="project" value="TreeGrafter"/>
</dbReference>
<keyword evidence="4" id="KW-0547">Nucleotide-binding</keyword>
<dbReference type="VEuPathDB" id="TrichDB:TRFO_25259"/>
<keyword evidence="2" id="KW-0723">Serine/threonine-protein kinase</keyword>
<dbReference type="PANTHER" id="PTHR22967">
    <property type="entry name" value="SERINE/THREONINE PROTEIN KINASE"/>
    <property type="match status" value="1"/>
</dbReference>
<reference evidence="11" key="1">
    <citation type="submission" date="2016-10" db="EMBL/GenBank/DDBJ databases">
        <authorList>
            <person name="Benchimol M."/>
            <person name="Almeida L.G."/>
            <person name="Vasconcelos A.T."/>
            <person name="Perreira-Neves A."/>
            <person name="Rosa I.A."/>
            <person name="Tasca T."/>
            <person name="Bogo M.R."/>
            <person name="de Souza W."/>
        </authorList>
    </citation>
    <scope>NUCLEOTIDE SEQUENCE [LARGE SCALE GENOMIC DNA]</scope>
    <source>
        <strain evidence="11">K</strain>
    </source>
</reference>
<evidence type="ECO:0000256" key="2">
    <source>
        <dbReference type="ARBA" id="ARBA00022527"/>
    </source>
</evidence>
<dbReference type="Pfam" id="PF00069">
    <property type="entry name" value="Pkinase"/>
    <property type="match status" value="1"/>
</dbReference>
<evidence type="ECO:0000259" key="10">
    <source>
        <dbReference type="PROSITE" id="PS50011"/>
    </source>
</evidence>